<evidence type="ECO:0000313" key="5">
    <source>
        <dbReference type="Proteomes" id="UP001152797"/>
    </source>
</evidence>
<organism evidence="3">
    <name type="scientific">Cladocopium goreaui</name>
    <dbReference type="NCBI Taxonomy" id="2562237"/>
    <lineage>
        <taxon>Eukaryota</taxon>
        <taxon>Sar</taxon>
        <taxon>Alveolata</taxon>
        <taxon>Dinophyceae</taxon>
        <taxon>Suessiales</taxon>
        <taxon>Symbiodiniaceae</taxon>
        <taxon>Cladocopium</taxon>
    </lineage>
</organism>
<gene>
    <name evidence="3" type="ORF">C1SCF055_LOCUS24044</name>
</gene>
<comment type="caution">
    <text evidence="3">The sequence shown here is derived from an EMBL/GenBank/DDBJ whole genome shotgun (WGS) entry which is preliminary data.</text>
</comment>
<evidence type="ECO:0000313" key="4">
    <source>
        <dbReference type="EMBL" id="CAL4784997.1"/>
    </source>
</evidence>
<dbReference type="InterPro" id="IPR029063">
    <property type="entry name" value="SAM-dependent_MTases_sf"/>
</dbReference>
<evidence type="ECO:0000259" key="2">
    <source>
        <dbReference type="Pfam" id="PF08241"/>
    </source>
</evidence>
<sequence length="218" mass="23565">MPAIRWGTATLLFALAPTWTGTFGTRPRHLVQRSSGPRVTEAAAQSEEVSATATLSRNDLRKLLIRGLTLAFTAGLFIPQVRKQDAYLWYIAQVDRFNPDNQVSVAEAELLKRAGAMASKVGGSVVDLGSGSGNDFLTLKAAEAPDLPVLAVEPNRFTWEKAASEAHDLDLSVSFAADLEEVPSSSCALLLTRRVLCSVDDEHAALMEIYRVLKPGRA</sequence>
<reference evidence="3" key="1">
    <citation type="submission" date="2022-10" db="EMBL/GenBank/DDBJ databases">
        <authorList>
            <person name="Chen Y."/>
            <person name="Dougan E. K."/>
            <person name="Chan C."/>
            <person name="Rhodes N."/>
            <person name="Thang M."/>
        </authorList>
    </citation>
    <scope>NUCLEOTIDE SEQUENCE</scope>
</reference>
<feature type="chain" id="PRO_5043272486" evidence="1">
    <location>
        <begin position="25"/>
        <end position="218"/>
    </location>
</feature>
<evidence type="ECO:0000313" key="3">
    <source>
        <dbReference type="EMBL" id="CAI3997685.1"/>
    </source>
</evidence>
<accession>A0A9P1G4M5</accession>
<dbReference type="EMBL" id="CAMXCT030002369">
    <property type="protein sequence ID" value="CAL4784997.1"/>
    <property type="molecule type" value="Genomic_DNA"/>
</dbReference>
<dbReference type="CDD" id="cd02440">
    <property type="entry name" value="AdoMet_MTases"/>
    <property type="match status" value="1"/>
</dbReference>
<feature type="domain" description="Methyltransferase type 11" evidence="2">
    <location>
        <begin position="126"/>
        <end position="216"/>
    </location>
</feature>
<proteinExistence type="predicted"/>
<feature type="signal peptide" evidence="1">
    <location>
        <begin position="1"/>
        <end position="24"/>
    </location>
</feature>
<dbReference type="PANTHER" id="PTHR45036">
    <property type="entry name" value="METHYLTRANSFERASE LIKE 7B"/>
    <property type="match status" value="1"/>
</dbReference>
<dbReference type="SUPFAM" id="SSF53335">
    <property type="entry name" value="S-adenosyl-L-methionine-dependent methyltransferases"/>
    <property type="match status" value="1"/>
</dbReference>
<dbReference type="PANTHER" id="PTHR45036:SF1">
    <property type="entry name" value="METHYLTRANSFERASE LIKE 7A"/>
    <property type="match status" value="1"/>
</dbReference>
<dbReference type="Proteomes" id="UP001152797">
    <property type="component" value="Unassembled WGS sequence"/>
</dbReference>
<keyword evidence="5" id="KW-1185">Reference proteome</keyword>
<dbReference type="AlphaFoldDB" id="A0A9P1G4M5"/>
<dbReference type="EMBL" id="CAMXCT020002369">
    <property type="protein sequence ID" value="CAL1151060.1"/>
    <property type="molecule type" value="Genomic_DNA"/>
</dbReference>
<dbReference type="InterPro" id="IPR052356">
    <property type="entry name" value="Thiol_S-MT"/>
</dbReference>
<dbReference type="Gene3D" id="3.40.50.150">
    <property type="entry name" value="Vaccinia Virus protein VP39"/>
    <property type="match status" value="1"/>
</dbReference>
<name>A0A9P1G4M5_9DINO</name>
<keyword evidence="1" id="KW-0732">Signal</keyword>
<dbReference type="GO" id="GO:0008757">
    <property type="term" value="F:S-adenosylmethionine-dependent methyltransferase activity"/>
    <property type="evidence" value="ECO:0007669"/>
    <property type="project" value="InterPro"/>
</dbReference>
<protein>
    <submittedName>
        <fullName evidence="4">Splicing factor 3A subunit 3</fullName>
    </submittedName>
</protein>
<dbReference type="EMBL" id="CAMXCT010002369">
    <property type="protein sequence ID" value="CAI3997685.1"/>
    <property type="molecule type" value="Genomic_DNA"/>
</dbReference>
<evidence type="ECO:0000256" key="1">
    <source>
        <dbReference type="SAM" id="SignalP"/>
    </source>
</evidence>
<dbReference type="InterPro" id="IPR013216">
    <property type="entry name" value="Methyltransf_11"/>
</dbReference>
<reference evidence="4 5" key="2">
    <citation type="submission" date="2024-05" db="EMBL/GenBank/DDBJ databases">
        <authorList>
            <person name="Chen Y."/>
            <person name="Shah S."/>
            <person name="Dougan E. K."/>
            <person name="Thang M."/>
            <person name="Chan C."/>
        </authorList>
    </citation>
    <scope>NUCLEOTIDE SEQUENCE [LARGE SCALE GENOMIC DNA]</scope>
</reference>
<dbReference type="Pfam" id="PF08241">
    <property type="entry name" value="Methyltransf_11"/>
    <property type="match status" value="1"/>
</dbReference>